<accession>A0A3S5C3D9</accession>
<evidence type="ECO:0000313" key="2">
    <source>
        <dbReference type="Proteomes" id="UP000784294"/>
    </source>
</evidence>
<organism evidence="1 2">
    <name type="scientific">Protopolystoma xenopodis</name>
    <dbReference type="NCBI Taxonomy" id="117903"/>
    <lineage>
        <taxon>Eukaryota</taxon>
        <taxon>Metazoa</taxon>
        <taxon>Spiralia</taxon>
        <taxon>Lophotrochozoa</taxon>
        <taxon>Platyhelminthes</taxon>
        <taxon>Monogenea</taxon>
        <taxon>Polyopisthocotylea</taxon>
        <taxon>Polystomatidea</taxon>
        <taxon>Polystomatidae</taxon>
        <taxon>Protopolystoma</taxon>
    </lineage>
</organism>
<name>A0A3S5C3D9_9PLAT</name>
<protein>
    <submittedName>
        <fullName evidence="1">Uncharacterized protein</fullName>
    </submittedName>
</protein>
<evidence type="ECO:0000313" key="1">
    <source>
        <dbReference type="EMBL" id="VEL32625.1"/>
    </source>
</evidence>
<proteinExistence type="predicted"/>
<reference evidence="1" key="1">
    <citation type="submission" date="2018-11" db="EMBL/GenBank/DDBJ databases">
        <authorList>
            <consortium name="Pathogen Informatics"/>
        </authorList>
    </citation>
    <scope>NUCLEOTIDE SEQUENCE</scope>
</reference>
<keyword evidence="2" id="KW-1185">Reference proteome</keyword>
<dbReference type="EMBL" id="CAAALY010244434">
    <property type="protein sequence ID" value="VEL32625.1"/>
    <property type="molecule type" value="Genomic_DNA"/>
</dbReference>
<dbReference type="Proteomes" id="UP000784294">
    <property type="component" value="Unassembled WGS sequence"/>
</dbReference>
<dbReference type="AlphaFoldDB" id="A0A3S5C3D9"/>
<gene>
    <name evidence="1" type="ORF">PXEA_LOCUS26065</name>
</gene>
<comment type="caution">
    <text evidence="1">The sequence shown here is derived from an EMBL/GenBank/DDBJ whole genome shotgun (WGS) entry which is preliminary data.</text>
</comment>
<sequence length="89" mass="9651">MATCSLVTSTSSFRCPFGMLMWPGTGSVYSSGQLKKRFEASGIGSFANKATPYPVSPRTHLPVRHRIDADLHRLCSTVTTTTVAEPCSR</sequence>